<dbReference type="InterPro" id="IPR003618">
    <property type="entry name" value="TFIIS_cen_dom"/>
</dbReference>
<evidence type="ECO:0000256" key="2">
    <source>
        <dbReference type="ARBA" id="ARBA00022771"/>
    </source>
</evidence>
<dbReference type="AlphaFoldDB" id="A0A7S3MYM1"/>
<evidence type="ECO:0000259" key="5">
    <source>
        <dbReference type="PROSITE" id="PS51133"/>
    </source>
</evidence>
<dbReference type="GO" id="GO:0008270">
    <property type="term" value="F:zinc ion binding"/>
    <property type="evidence" value="ECO:0007669"/>
    <property type="project" value="UniProtKB-KW"/>
</dbReference>
<keyword evidence="1" id="KW-0479">Metal-binding</keyword>
<dbReference type="PANTHER" id="PTHR11239:SF12">
    <property type="entry name" value="DNA-DIRECTED RNA POLYMERASE III SUBUNIT RPC10"/>
    <property type="match status" value="1"/>
</dbReference>
<evidence type="ECO:0000256" key="3">
    <source>
        <dbReference type="ARBA" id="ARBA00022833"/>
    </source>
</evidence>
<dbReference type="Pfam" id="PF01096">
    <property type="entry name" value="Zn_ribbon_TFIIS"/>
    <property type="match status" value="1"/>
</dbReference>
<dbReference type="SUPFAM" id="SSF57783">
    <property type="entry name" value="Zinc beta-ribbon"/>
    <property type="match status" value="1"/>
</dbReference>
<keyword evidence="3" id="KW-0862">Zinc</keyword>
<dbReference type="InterPro" id="IPR012164">
    <property type="entry name" value="Rpa12/Rpb9/Rpc10/TFS"/>
</dbReference>
<dbReference type="EMBL" id="HBIH01030501">
    <property type="protein sequence ID" value="CAE0331621.1"/>
    <property type="molecule type" value="Transcribed_RNA"/>
</dbReference>
<dbReference type="SMART" id="SM00440">
    <property type="entry name" value="ZnF_C2C2"/>
    <property type="match status" value="1"/>
</dbReference>
<name>A0A7S3MYM1_9SPIT</name>
<dbReference type="PROSITE" id="PS51133">
    <property type="entry name" value="ZF_TFIIS_2"/>
    <property type="match status" value="1"/>
</dbReference>
<dbReference type="GO" id="GO:0005666">
    <property type="term" value="C:RNA polymerase III complex"/>
    <property type="evidence" value="ECO:0007669"/>
    <property type="project" value="TreeGrafter"/>
</dbReference>
<reference evidence="6" key="1">
    <citation type="submission" date="2021-01" db="EMBL/GenBank/DDBJ databases">
        <authorList>
            <person name="Corre E."/>
            <person name="Pelletier E."/>
            <person name="Niang G."/>
            <person name="Scheremetjew M."/>
            <person name="Finn R."/>
            <person name="Kale V."/>
            <person name="Holt S."/>
            <person name="Cochrane G."/>
            <person name="Meng A."/>
            <person name="Brown T."/>
            <person name="Cohen L."/>
        </authorList>
    </citation>
    <scope>NUCLEOTIDE SEQUENCE</scope>
    <source>
        <strain evidence="6">S3</strain>
    </source>
</reference>
<dbReference type="PROSITE" id="PS00466">
    <property type="entry name" value="ZF_TFIIS_1"/>
    <property type="match status" value="1"/>
</dbReference>
<sequence>MDDKGDPVFSKLVTNLVTALQTLPEDLLEKNGQLKKEDYIKGAEIGMEIAEFLLSWSNGDKQKLTNKLCTIKLVITQINKQLHLSLLKGQLPVTSFLKMEEKDMATKETQAIMAEKMMIEAEANRTDGMAIEAQKNKHKSLIQCNKCKSHNVTFYLQQTRSADEPMTQFCTCMECGKQWKI</sequence>
<dbReference type="GO" id="GO:0003676">
    <property type="term" value="F:nucleic acid binding"/>
    <property type="evidence" value="ECO:0007669"/>
    <property type="project" value="InterPro"/>
</dbReference>
<dbReference type="GO" id="GO:0006386">
    <property type="term" value="P:termination of RNA polymerase III transcription"/>
    <property type="evidence" value="ECO:0007669"/>
    <property type="project" value="TreeGrafter"/>
</dbReference>
<accession>A0A7S3MYM1</accession>
<organism evidence="6">
    <name type="scientific">Strombidium inclinatum</name>
    <dbReference type="NCBI Taxonomy" id="197538"/>
    <lineage>
        <taxon>Eukaryota</taxon>
        <taxon>Sar</taxon>
        <taxon>Alveolata</taxon>
        <taxon>Ciliophora</taxon>
        <taxon>Intramacronucleata</taxon>
        <taxon>Spirotrichea</taxon>
        <taxon>Oligotrichia</taxon>
        <taxon>Strombidiidae</taxon>
        <taxon>Strombidium</taxon>
    </lineage>
</organism>
<dbReference type="CDD" id="cd13749">
    <property type="entry name" value="Zn-ribbon_TFIIS"/>
    <property type="match status" value="1"/>
</dbReference>
<dbReference type="Gene3D" id="2.20.25.10">
    <property type="match status" value="1"/>
</dbReference>
<feature type="domain" description="TFIIS-type" evidence="5">
    <location>
        <begin position="140"/>
        <end position="180"/>
    </location>
</feature>
<keyword evidence="2 4" id="KW-0863">Zinc-finger</keyword>
<gene>
    <name evidence="6" type="ORF">SINC0208_LOCUS12255</name>
</gene>
<dbReference type="InterPro" id="IPR001222">
    <property type="entry name" value="Znf_TFIIS"/>
</dbReference>
<evidence type="ECO:0000256" key="4">
    <source>
        <dbReference type="PROSITE-ProRule" id="PRU00472"/>
    </source>
</evidence>
<protein>
    <recommendedName>
        <fullName evidence="5">TFIIS-type domain-containing protein</fullName>
    </recommendedName>
</protein>
<proteinExistence type="predicted"/>
<evidence type="ECO:0000256" key="1">
    <source>
        <dbReference type="ARBA" id="ARBA00022723"/>
    </source>
</evidence>
<dbReference type="PANTHER" id="PTHR11239">
    <property type="entry name" value="DNA-DIRECTED RNA POLYMERASE"/>
    <property type="match status" value="1"/>
</dbReference>
<evidence type="ECO:0000313" key="6">
    <source>
        <dbReference type="EMBL" id="CAE0331621.1"/>
    </source>
</evidence>
<dbReference type="GO" id="GO:0003899">
    <property type="term" value="F:DNA-directed RNA polymerase activity"/>
    <property type="evidence" value="ECO:0007669"/>
    <property type="project" value="InterPro"/>
</dbReference>
<dbReference type="Pfam" id="PF07500">
    <property type="entry name" value="TFIIS_M"/>
    <property type="match status" value="1"/>
</dbReference>